<dbReference type="SUPFAM" id="SSF52540">
    <property type="entry name" value="P-loop containing nucleoside triphosphate hydrolases"/>
    <property type="match status" value="1"/>
</dbReference>
<evidence type="ECO:0000256" key="3">
    <source>
        <dbReference type="ARBA" id="ARBA00022741"/>
    </source>
</evidence>
<dbReference type="GO" id="GO:0016887">
    <property type="term" value="F:ATP hydrolysis activity"/>
    <property type="evidence" value="ECO:0007669"/>
    <property type="project" value="InterPro"/>
</dbReference>
<feature type="transmembrane region" description="Helical" evidence="7">
    <location>
        <begin position="184"/>
        <end position="203"/>
    </location>
</feature>
<dbReference type="PROSITE" id="PS50929">
    <property type="entry name" value="ABC_TM1F"/>
    <property type="match status" value="1"/>
</dbReference>
<dbReference type="InterPro" id="IPR036640">
    <property type="entry name" value="ABC1_TM_sf"/>
</dbReference>
<dbReference type="FunFam" id="3.40.50.300:FF:000218">
    <property type="entry name" value="Multidrug ABC transporter ATP-binding protein"/>
    <property type="match status" value="1"/>
</dbReference>
<sequence>MFSWFERRLNPFPAEEPTQAPTGFFAFCWHYTKGATPFLAVTALLMAAIAVAEVWLFGFLGQIVDWLAAQDKETLLSDQFWPLLGMSALVLLGLPLLVWFHSLLTHQTLLGNFPMRIRWLGHRYLMKQSMSYYQDEFAGRVATKLMQTALALRQCIMTFIEIVNYVVVYFLGMFVIIGSADWRMMLPLACWLVLYALLLRYFVPKLGKVSAEQADARSIMTGRIVDSYTNIQTVKLFSHSQREAAFAHDGMDTFLGTVHKQMRLVTQLYGFLYFINCALLFSSAATAIVLWMDNAVTLGAVAVVIGLVLRLFGMSQMVMWQMSTLFESIGTVQDGIGSIAVPQRIVDEPNAPALTVTLGDIHFDHVQFHYGKGHGVMDDFNLHIKPGEKVGIVGRSGAGKSTLVNLLLRFYDVESGEIRIDDQAIHKVQQDSLRANIGMVTQDTSLLHRSVRDNILYGRPDATEEDLMNAVRRAHCEEFIAELSDSKGRKGLDAHVGERGVKLSGGQRQRIAIARVMLKDAPILILDEATSALDSEVENAIQENLYQLMQGKTVIAIAHRLSTIAAMDRLVVMDQGAIIEQGSHEQLLAQDGLYAKLWRHQSGGFLAEET</sequence>
<keyword evidence="2 7" id="KW-0812">Transmembrane</keyword>
<evidence type="ECO:0000256" key="2">
    <source>
        <dbReference type="ARBA" id="ARBA00022692"/>
    </source>
</evidence>
<protein>
    <submittedName>
        <fullName evidence="10">Multidrug ABC transporter ATP-binding protein</fullName>
    </submittedName>
</protein>
<dbReference type="Proteomes" id="UP000053030">
    <property type="component" value="Unassembled WGS sequence"/>
</dbReference>
<keyword evidence="4 10" id="KW-0067">ATP-binding</keyword>
<dbReference type="FunFam" id="1.20.1560.10:FF:000070">
    <property type="entry name" value="Multidrug ABC transporter ATP-binding protein"/>
    <property type="match status" value="1"/>
</dbReference>
<feature type="transmembrane region" description="Helical" evidence="7">
    <location>
        <begin position="80"/>
        <end position="100"/>
    </location>
</feature>
<dbReference type="PANTHER" id="PTHR43394">
    <property type="entry name" value="ATP-DEPENDENT PERMEASE MDL1, MITOCHONDRIAL"/>
    <property type="match status" value="1"/>
</dbReference>
<keyword evidence="6 7" id="KW-0472">Membrane</keyword>
<feature type="transmembrane region" description="Helical" evidence="7">
    <location>
        <begin position="155"/>
        <end position="178"/>
    </location>
</feature>
<comment type="subcellular location">
    <subcellularLocation>
        <location evidence="1">Cell membrane</location>
        <topology evidence="1">Multi-pass membrane protein</topology>
    </subcellularLocation>
</comment>
<comment type="caution">
    <text evidence="10">The sequence shown here is derived from an EMBL/GenBank/DDBJ whole genome shotgun (WGS) entry which is preliminary data.</text>
</comment>
<evidence type="ECO:0000313" key="10">
    <source>
        <dbReference type="EMBL" id="KPD24138.1"/>
    </source>
</evidence>
<feature type="domain" description="ABC transporter" evidence="8">
    <location>
        <begin position="361"/>
        <end position="600"/>
    </location>
</feature>
<gene>
    <name evidence="10" type="ORF">AFK76_06355</name>
</gene>
<dbReference type="Gene3D" id="3.40.50.300">
    <property type="entry name" value="P-loop containing nucleotide triphosphate hydrolases"/>
    <property type="match status" value="1"/>
</dbReference>
<keyword evidence="5 7" id="KW-1133">Transmembrane helix</keyword>
<dbReference type="RefSeq" id="WP_053953459.1">
    <property type="nucleotide sequence ID" value="NZ_FNCB01000013.1"/>
</dbReference>
<dbReference type="SMART" id="SM00382">
    <property type="entry name" value="AAA"/>
    <property type="match status" value="1"/>
</dbReference>
<evidence type="ECO:0000256" key="4">
    <source>
        <dbReference type="ARBA" id="ARBA00022840"/>
    </source>
</evidence>
<dbReference type="EMBL" id="LHSG01000004">
    <property type="protein sequence ID" value="KPD24138.1"/>
    <property type="molecule type" value="Genomic_DNA"/>
</dbReference>
<proteinExistence type="predicted"/>
<dbReference type="InterPro" id="IPR027417">
    <property type="entry name" value="P-loop_NTPase"/>
</dbReference>
<dbReference type="InterPro" id="IPR011527">
    <property type="entry name" value="ABC1_TM_dom"/>
</dbReference>
<dbReference type="InterPro" id="IPR017871">
    <property type="entry name" value="ABC_transporter-like_CS"/>
</dbReference>
<dbReference type="PROSITE" id="PS00211">
    <property type="entry name" value="ABC_TRANSPORTER_1"/>
    <property type="match status" value="1"/>
</dbReference>
<dbReference type="Pfam" id="PF00005">
    <property type="entry name" value="ABC_tran"/>
    <property type="match status" value="1"/>
</dbReference>
<feature type="domain" description="ABC transmembrane type-1" evidence="9">
    <location>
        <begin position="40"/>
        <end position="327"/>
    </location>
</feature>
<evidence type="ECO:0000259" key="9">
    <source>
        <dbReference type="PROSITE" id="PS50929"/>
    </source>
</evidence>
<dbReference type="InterPro" id="IPR003593">
    <property type="entry name" value="AAA+_ATPase"/>
</dbReference>
<accession>A0A837NGB4</accession>
<dbReference type="GO" id="GO:0005886">
    <property type="term" value="C:plasma membrane"/>
    <property type="evidence" value="ECO:0007669"/>
    <property type="project" value="UniProtKB-SubCell"/>
</dbReference>
<organism evidence="10 11">
    <name type="scientific">Idiomarina zobellii</name>
    <dbReference type="NCBI Taxonomy" id="86103"/>
    <lineage>
        <taxon>Bacteria</taxon>
        <taxon>Pseudomonadati</taxon>
        <taxon>Pseudomonadota</taxon>
        <taxon>Gammaproteobacteria</taxon>
        <taxon>Alteromonadales</taxon>
        <taxon>Idiomarinaceae</taxon>
        <taxon>Idiomarina</taxon>
    </lineage>
</organism>
<feature type="transmembrane region" description="Helical" evidence="7">
    <location>
        <begin position="38"/>
        <end position="60"/>
    </location>
</feature>
<evidence type="ECO:0000256" key="7">
    <source>
        <dbReference type="SAM" id="Phobius"/>
    </source>
</evidence>
<dbReference type="InterPro" id="IPR039421">
    <property type="entry name" value="Type_1_exporter"/>
</dbReference>
<dbReference type="Gene3D" id="1.20.1560.10">
    <property type="entry name" value="ABC transporter type 1, transmembrane domain"/>
    <property type="match status" value="1"/>
</dbReference>
<dbReference type="GO" id="GO:0015421">
    <property type="term" value="F:ABC-type oligopeptide transporter activity"/>
    <property type="evidence" value="ECO:0007669"/>
    <property type="project" value="TreeGrafter"/>
</dbReference>
<evidence type="ECO:0000256" key="6">
    <source>
        <dbReference type="ARBA" id="ARBA00023136"/>
    </source>
</evidence>
<dbReference type="GO" id="GO:0005524">
    <property type="term" value="F:ATP binding"/>
    <property type="evidence" value="ECO:0007669"/>
    <property type="project" value="UniProtKB-KW"/>
</dbReference>
<evidence type="ECO:0000256" key="5">
    <source>
        <dbReference type="ARBA" id="ARBA00022989"/>
    </source>
</evidence>
<feature type="transmembrane region" description="Helical" evidence="7">
    <location>
        <begin position="268"/>
        <end position="289"/>
    </location>
</feature>
<dbReference type="AlphaFoldDB" id="A0A837NGB4"/>
<keyword evidence="3" id="KW-0547">Nucleotide-binding</keyword>
<dbReference type="PROSITE" id="PS50893">
    <property type="entry name" value="ABC_TRANSPORTER_2"/>
    <property type="match status" value="1"/>
</dbReference>
<dbReference type="Pfam" id="PF00664">
    <property type="entry name" value="ABC_membrane"/>
    <property type="match status" value="1"/>
</dbReference>
<evidence type="ECO:0000259" key="8">
    <source>
        <dbReference type="PROSITE" id="PS50893"/>
    </source>
</evidence>
<feature type="transmembrane region" description="Helical" evidence="7">
    <location>
        <begin position="295"/>
        <end position="313"/>
    </location>
</feature>
<dbReference type="SUPFAM" id="SSF90123">
    <property type="entry name" value="ABC transporter transmembrane region"/>
    <property type="match status" value="1"/>
</dbReference>
<dbReference type="PANTHER" id="PTHR43394:SF1">
    <property type="entry name" value="ATP-BINDING CASSETTE SUB-FAMILY B MEMBER 10, MITOCHONDRIAL"/>
    <property type="match status" value="1"/>
</dbReference>
<dbReference type="OrthoDB" id="9782586at2"/>
<dbReference type="InterPro" id="IPR003439">
    <property type="entry name" value="ABC_transporter-like_ATP-bd"/>
</dbReference>
<evidence type="ECO:0000256" key="1">
    <source>
        <dbReference type="ARBA" id="ARBA00004651"/>
    </source>
</evidence>
<evidence type="ECO:0000313" key="11">
    <source>
        <dbReference type="Proteomes" id="UP000053030"/>
    </source>
</evidence>
<keyword evidence="11" id="KW-1185">Reference proteome</keyword>
<name>A0A837NGB4_9GAMM</name>
<reference evidence="10 11" key="1">
    <citation type="submission" date="2015-08" db="EMBL/GenBank/DDBJ databases">
        <title>Genome sequencing and assembly of the deep-sea bacterium Idiomarina zobellii.</title>
        <authorList>
            <person name="Mithoefer S.D."/>
            <person name="Rheaume B.A."/>
            <person name="MacLea K.S."/>
        </authorList>
    </citation>
    <scope>NUCLEOTIDE SEQUENCE [LARGE SCALE GENOMIC DNA]</scope>
    <source>
        <strain evidence="10 11">KMM 231</strain>
    </source>
</reference>